<evidence type="ECO:0000256" key="3">
    <source>
        <dbReference type="ARBA" id="ARBA00022679"/>
    </source>
</evidence>
<dbReference type="PROSITE" id="PS51257">
    <property type="entry name" value="PROKAR_LIPOPROTEIN"/>
    <property type="match status" value="1"/>
</dbReference>
<feature type="region of interest" description="Disordered" evidence="7">
    <location>
        <begin position="367"/>
        <end position="428"/>
    </location>
</feature>
<evidence type="ECO:0000256" key="6">
    <source>
        <dbReference type="ARBA" id="ARBA00023136"/>
    </source>
</evidence>
<evidence type="ECO:0000256" key="1">
    <source>
        <dbReference type="ARBA" id="ARBA00004167"/>
    </source>
</evidence>
<keyword evidence="6" id="KW-0472">Membrane</keyword>
<keyword evidence="5" id="KW-1133">Transmembrane helix</keyword>
<dbReference type="AlphaFoldDB" id="C1N827"/>
<protein>
    <submittedName>
        <fullName evidence="9">Predicted protein</fullName>
    </submittedName>
</protein>
<accession>C1N827</accession>
<dbReference type="GeneID" id="9689637"/>
<name>C1N827_MICPC</name>
<keyword evidence="2" id="KW-0328">Glycosyltransferase</keyword>
<dbReference type="Proteomes" id="UP000001876">
    <property type="component" value="Unassembled WGS sequence"/>
</dbReference>
<feature type="region of interest" description="Disordered" evidence="7">
    <location>
        <begin position="32"/>
        <end position="60"/>
    </location>
</feature>
<reference evidence="9 10" key="1">
    <citation type="journal article" date="2009" name="Science">
        <title>Green evolution and dynamic adaptations revealed by genomes of the marine picoeukaryotes Micromonas.</title>
        <authorList>
            <person name="Worden A.Z."/>
            <person name="Lee J.H."/>
            <person name="Mock T."/>
            <person name="Rouze P."/>
            <person name="Simmons M.P."/>
            <person name="Aerts A.L."/>
            <person name="Allen A.E."/>
            <person name="Cuvelier M.L."/>
            <person name="Derelle E."/>
            <person name="Everett M.V."/>
            <person name="Foulon E."/>
            <person name="Grimwood J."/>
            <person name="Gundlach H."/>
            <person name="Henrissat B."/>
            <person name="Napoli C."/>
            <person name="McDonald S.M."/>
            <person name="Parker M.S."/>
            <person name="Rombauts S."/>
            <person name="Salamov A."/>
            <person name="Von Dassow P."/>
            <person name="Badger J.H."/>
            <person name="Coutinho P.M."/>
            <person name="Demir E."/>
            <person name="Dubchak I."/>
            <person name="Gentemann C."/>
            <person name="Eikrem W."/>
            <person name="Gready J.E."/>
            <person name="John U."/>
            <person name="Lanier W."/>
            <person name="Lindquist E.A."/>
            <person name="Lucas S."/>
            <person name="Mayer K.F."/>
            <person name="Moreau H."/>
            <person name="Not F."/>
            <person name="Otillar R."/>
            <person name="Panaud O."/>
            <person name="Pangilinan J."/>
            <person name="Paulsen I."/>
            <person name="Piegu B."/>
            <person name="Poliakov A."/>
            <person name="Robbens S."/>
            <person name="Schmutz J."/>
            <person name="Toulza E."/>
            <person name="Wyss T."/>
            <person name="Zelensky A."/>
            <person name="Zhou K."/>
            <person name="Armbrust E.V."/>
            <person name="Bhattacharya D."/>
            <person name="Goodenough U.W."/>
            <person name="Van de Peer Y."/>
            <person name="Grigoriev I.V."/>
        </authorList>
    </citation>
    <scope>NUCLEOTIDE SEQUENCE [LARGE SCALE GENOMIC DNA]</scope>
    <source>
        <strain evidence="9 10">CCMP1545</strain>
    </source>
</reference>
<dbReference type="RefSeq" id="XP_003064196.1">
    <property type="nucleotide sequence ID" value="XM_003064150.1"/>
</dbReference>
<comment type="subcellular location">
    <subcellularLocation>
        <location evidence="1">Membrane</location>
        <topology evidence="1">Single-pass membrane protein</topology>
    </subcellularLocation>
</comment>
<evidence type="ECO:0000256" key="5">
    <source>
        <dbReference type="ARBA" id="ARBA00022989"/>
    </source>
</evidence>
<dbReference type="InterPro" id="IPR056508">
    <property type="entry name" value="HPAT-like"/>
</dbReference>
<organism evidence="10">
    <name type="scientific">Micromonas pusilla (strain CCMP1545)</name>
    <name type="common">Picoplanktonic green alga</name>
    <dbReference type="NCBI Taxonomy" id="564608"/>
    <lineage>
        <taxon>Eukaryota</taxon>
        <taxon>Viridiplantae</taxon>
        <taxon>Chlorophyta</taxon>
        <taxon>Mamiellophyceae</taxon>
        <taxon>Mamiellales</taxon>
        <taxon>Mamiellaceae</taxon>
        <taxon>Micromonas</taxon>
    </lineage>
</organism>
<dbReference type="PANTHER" id="PTHR31485">
    <property type="entry name" value="PEPTIDYL SERINE ALPHA-GALACTOSYLTRANSFERASE"/>
    <property type="match status" value="1"/>
</dbReference>
<gene>
    <name evidence="9" type="ORF">MICPUCDRAFT_23016</name>
</gene>
<keyword evidence="10" id="KW-1185">Reference proteome</keyword>
<evidence type="ECO:0000256" key="2">
    <source>
        <dbReference type="ARBA" id="ARBA00022676"/>
    </source>
</evidence>
<dbReference type="STRING" id="564608.C1N827"/>
<evidence type="ECO:0000256" key="4">
    <source>
        <dbReference type="ARBA" id="ARBA00022692"/>
    </source>
</evidence>
<dbReference type="OMA" id="AQPPWDK"/>
<dbReference type="InterPro" id="IPR044845">
    <property type="entry name" value="HPAT/SRGT1-like"/>
</dbReference>
<feature type="domain" description="Hydroxyproline O-arabinosyltransferase-like" evidence="8">
    <location>
        <begin position="74"/>
        <end position="372"/>
    </location>
</feature>
<dbReference type="GO" id="GO:0016020">
    <property type="term" value="C:membrane"/>
    <property type="evidence" value="ECO:0007669"/>
    <property type="project" value="UniProtKB-SubCell"/>
</dbReference>
<evidence type="ECO:0000256" key="7">
    <source>
        <dbReference type="SAM" id="MobiDB-lite"/>
    </source>
</evidence>
<sequence length="428" mass="47711">MRDATPRPCNVWVFCPAAGGCAGGREPRGACWLKHQPRPENPTGPADAPDNPWTSGSMAAPADVRGERGVHKRFHVVVTTNANPYQAWQVRTMHYWYLKQKAKQDPRDGQMGGFTRVLHDQPDGLMDEIPTCVVDRLDDEMGFVVLSRPNAFKQFFEKCPEIEEDYILMAEPDHLYLRPLDNLMNGRTPAAFPFFYIEPAKFPTLVRRFMGDVTITDADLAAMDPIGSSPVFIHKDDLRKIAPTWHDVTVKIKRDPEANKEWGWVLEMYGYTIASWLSGVRHDLRPKLQAQPPWDKSVSDFYILHFTYGNDYDLDGTFTPGKMGKWRFDKRTWTQGAPENNLTRPPAGMDNELVRFLVDAVNEASASLPHWDDPTGMKRLGGKPAGQGLRRKDTASVSSGRPRAGGRRGGGGGAASASTPRTTTAATG</sequence>
<feature type="compositionally biased region" description="Low complexity" evidence="7">
    <location>
        <begin position="415"/>
        <end position="428"/>
    </location>
</feature>
<dbReference type="GO" id="GO:0016757">
    <property type="term" value="F:glycosyltransferase activity"/>
    <property type="evidence" value="ECO:0007669"/>
    <property type="project" value="UniProtKB-KW"/>
</dbReference>
<evidence type="ECO:0000259" key="8">
    <source>
        <dbReference type="Pfam" id="PF23452"/>
    </source>
</evidence>
<proteinExistence type="predicted"/>
<evidence type="ECO:0000313" key="10">
    <source>
        <dbReference type="Proteomes" id="UP000001876"/>
    </source>
</evidence>
<dbReference type="KEGG" id="mpp:MICPUCDRAFT_23016"/>
<dbReference type="OrthoDB" id="10259977at2759"/>
<dbReference type="PANTHER" id="PTHR31485:SF4">
    <property type="entry name" value="HYDROXYPROLINE O-ARABINOSYLTRANSFERASE RDN1"/>
    <property type="match status" value="1"/>
</dbReference>
<dbReference type="eggNOG" id="ENOG502QQNK">
    <property type="taxonomic scope" value="Eukaryota"/>
</dbReference>
<dbReference type="Pfam" id="PF23452">
    <property type="entry name" value="HPAT"/>
    <property type="match status" value="1"/>
</dbReference>
<dbReference type="EMBL" id="GG663750">
    <property type="protein sequence ID" value="EEH51818.1"/>
    <property type="molecule type" value="Genomic_DNA"/>
</dbReference>
<keyword evidence="3" id="KW-0808">Transferase</keyword>
<keyword evidence="4" id="KW-0812">Transmembrane</keyword>
<evidence type="ECO:0000313" key="9">
    <source>
        <dbReference type="EMBL" id="EEH51818.1"/>
    </source>
</evidence>